<protein>
    <submittedName>
        <fullName evidence="1">DNA polymerase III beta subunit, C-terminal domain</fullName>
    </submittedName>
</protein>
<accession>A0A8S5LPB7</accession>
<name>A0A8S5LPB7_9CAUD</name>
<sequence>MLNTEQALTRVLQIVHALGEDEAAIYNAVSKNPYEWKSAVGPIPQLYFLEQDLRRTLVEEAAAKSGNRSAFTAARRICDAAVARNSHRTASQGFWIDEEGKQCVCDGFRGFRLNSPMELTAAPELSADGSRFNLAQVIAPIRKNTLRLTLPTVAEVRAQIKTDRAEWAAKRHGKGETFKASYDFGPGLPSVDANYLIDFLQLFPDGEAFTSEQKPYITPIYFRSADGEGILCPVRKATEAAA</sequence>
<evidence type="ECO:0000313" key="1">
    <source>
        <dbReference type="EMBL" id="DAD71893.1"/>
    </source>
</evidence>
<organism evidence="1">
    <name type="scientific">Siphoviridae sp. ctoiW10</name>
    <dbReference type="NCBI Taxonomy" id="2827592"/>
    <lineage>
        <taxon>Viruses</taxon>
        <taxon>Duplodnaviria</taxon>
        <taxon>Heunggongvirae</taxon>
        <taxon>Uroviricota</taxon>
        <taxon>Caudoviricetes</taxon>
    </lineage>
</organism>
<dbReference type="EMBL" id="BK015888">
    <property type="protein sequence ID" value="DAD71893.1"/>
    <property type="molecule type" value="Genomic_DNA"/>
</dbReference>
<reference evidence="1" key="1">
    <citation type="journal article" date="2021" name="Proc. Natl. Acad. Sci. U.S.A.">
        <title>A Catalog of Tens of Thousands of Viruses from Human Metagenomes Reveals Hidden Associations with Chronic Diseases.</title>
        <authorList>
            <person name="Tisza M.J."/>
            <person name="Buck C.B."/>
        </authorList>
    </citation>
    <scope>NUCLEOTIDE SEQUENCE</scope>
    <source>
        <strain evidence="1">CtoiW10</strain>
    </source>
</reference>
<proteinExistence type="predicted"/>